<protein>
    <submittedName>
        <fullName evidence="1">Uncharacterized protein</fullName>
    </submittedName>
</protein>
<keyword evidence="2" id="KW-1185">Reference proteome</keyword>
<dbReference type="BioCyc" id="FSP457404-HMP:GTSQ-1281-MONOMER"/>
<evidence type="ECO:0000313" key="1">
    <source>
        <dbReference type="EMBL" id="EHO82033.1"/>
    </source>
</evidence>
<dbReference type="PATRIC" id="fig|457404.5.peg.1261"/>
<evidence type="ECO:0000313" key="2">
    <source>
        <dbReference type="Proteomes" id="UP000003233"/>
    </source>
</evidence>
<dbReference type="EMBL" id="AGWJ02000009">
    <property type="protein sequence ID" value="EHO82033.1"/>
    <property type="molecule type" value="Genomic_DNA"/>
</dbReference>
<sequence>MIRGTTPSIVFSTDLKTEDIFECHLIIKSKNVELIKKKSSMKFKDNCIICDLTKEDTLLFQQNGDGKERIPKPEAVFFQLYVTLKDGTVCATKIMKSVVNALLEVEE</sequence>
<dbReference type="Proteomes" id="UP000003233">
    <property type="component" value="Unassembled WGS sequence"/>
</dbReference>
<dbReference type="HOGENOM" id="CLU_2206238_0_0_0"/>
<gene>
    <name evidence="1" type="ORF">HMPREF0402_01277</name>
</gene>
<name>H1PS84_9FUSO</name>
<comment type="caution">
    <text evidence="1">The sequence shown here is derived from an EMBL/GenBank/DDBJ whole genome shotgun (WGS) entry which is preliminary data.</text>
</comment>
<organism evidence="1 2">
    <name type="scientific">Fusobacterium ulcerans 12-1B</name>
    <dbReference type="NCBI Taxonomy" id="457404"/>
    <lineage>
        <taxon>Bacteria</taxon>
        <taxon>Fusobacteriati</taxon>
        <taxon>Fusobacteriota</taxon>
        <taxon>Fusobacteriia</taxon>
        <taxon>Fusobacteriales</taxon>
        <taxon>Fusobacteriaceae</taxon>
        <taxon>Fusobacterium</taxon>
    </lineage>
</organism>
<accession>H1PS84</accession>
<proteinExistence type="predicted"/>
<dbReference type="AlphaFoldDB" id="H1PS84"/>
<reference evidence="1 2" key="1">
    <citation type="submission" date="2012-07" db="EMBL/GenBank/DDBJ databases">
        <title>The Genome Sequence of Fusobacterium ulcerans 12_1B.</title>
        <authorList>
            <consortium name="The Broad Institute Genome Sequencing Platform"/>
            <person name="Earl A."/>
            <person name="Ward D."/>
            <person name="Feldgarden M."/>
            <person name="Gevers D."/>
            <person name="Strauss J."/>
            <person name="Ambrose C.E."/>
            <person name="Allen-Vercoe E."/>
            <person name="Walker B."/>
            <person name="Young S.K."/>
            <person name="Zeng Q."/>
            <person name="Gargeya S."/>
            <person name="Fitzgerald M."/>
            <person name="Haas B."/>
            <person name="Abouelleil A."/>
            <person name="Alvarado L."/>
            <person name="Arachchi H.M."/>
            <person name="Berlin A.M."/>
            <person name="Chapman S.B."/>
            <person name="Goldberg J."/>
            <person name="Griggs A."/>
            <person name="Gujja S."/>
            <person name="Hansen M."/>
            <person name="Howarth C."/>
            <person name="Imamovic A."/>
            <person name="Larimer J."/>
            <person name="McCowen C."/>
            <person name="Montmayeur A."/>
            <person name="Murphy C."/>
            <person name="Neiman D."/>
            <person name="Pearson M."/>
            <person name="Priest M."/>
            <person name="Roberts A."/>
            <person name="Saif S."/>
            <person name="Shea T."/>
            <person name="Sisk P."/>
            <person name="Sykes S."/>
            <person name="Wortman J."/>
            <person name="Nusbaum C."/>
            <person name="Birren B."/>
        </authorList>
    </citation>
    <scope>NUCLEOTIDE SEQUENCE [LARGE SCALE GENOMIC DNA]</scope>
    <source>
        <strain evidence="1 2">12_1B</strain>
    </source>
</reference>
<dbReference type="RefSeq" id="WP_008696779.1">
    <property type="nucleotide sequence ID" value="NZ_KE161007.1"/>
</dbReference>